<feature type="domain" description="IrrE N-terminal-like" evidence="1">
    <location>
        <begin position="29"/>
        <end position="117"/>
    </location>
</feature>
<sequence length="143" mass="17179">MRKVRGKNIKLRVKNLIEKYNTKNPYELCRKLKITIICRDLGKPKGWFQKVLRRKYIFLNEKLDEYSKLIVLCHELGHAILHHSKKIGFMKINFLNYTSELENEANEFGAELMKYQEEVSYETARDCDLGLQVLEEMKRYIKY</sequence>
<dbReference type="Proteomes" id="UP000070483">
    <property type="component" value="Unassembled WGS sequence"/>
</dbReference>
<dbReference type="PATRIC" id="fig|157687.3.peg.859"/>
<dbReference type="Pfam" id="PF06114">
    <property type="entry name" value="Peptidase_M78"/>
    <property type="match status" value="1"/>
</dbReference>
<dbReference type="STRING" id="157687.HMPREF3180_00860"/>
<name>A0A134AJT5_9FUSO</name>
<reference evidence="3" key="1">
    <citation type="submission" date="2016-01" db="EMBL/GenBank/DDBJ databases">
        <authorList>
            <person name="Mitreva M."/>
            <person name="Pepin K.H."/>
            <person name="Mihindukulasuriya K.A."/>
            <person name="Fulton R."/>
            <person name="Fronick C."/>
            <person name="O'Laughlin M."/>
            <person name="Miner T."/>
            <person name="Herter B."/>
            <person name="Rosa B.A."/>
            <person name="Cordes M."/>
            <person name="Tomlinson C."/>
            <person name="Wollam A."/>
            <person name="Palsikar V.B."/>
            <person name="Mardis E.R."/>
            <person name="Wilson R.K."/>
        </authorList>
    </citation>
    <scope>NUCLEOTIDE SEQUENCE [LARGE SCALE GENOMIC DNA]</scope>
    <source>
        <strain evidence="3">KA00185</strain>
    </source>
</reference>
<accession>A0A134AJT5</accession>
<dbReference type="Gene3D" id="1.10.10.2910">
    <property type="match status" value="1"/>
</dbReference>
<dbReference type="EMBL" id="LSDD01000056">
    <property type="protein sequence ID" value="KXB67996.1"/>
    <property type="molecule type" value="Genomic_DNA"/>
</dbReference>
<organism evidence="2 3">
    <name type="scientific">Leptotrichia wadei</name>
    <dbReference type="NCBI Taxonomy" id="157687"/>
    <lineage>
        <taxon>Bacteria</taxon>
        <taxon>Fusobacteriati</taxon>
        <taxon>Fusobacteriota</taxon>
        <taxon>Fusobacteriia</taxon>
        <taxon>Fusobacteriales</taxon>
        <taxon>Leptotrichiaceae</taxon>
        <taxon>Leptotrichia</taxon>
    </lineage>
</organism>
<evidence type="ECO:0000313" key="2">
    <source>
        <dbReference type="EMBL" id="KXB67996.1"/>
    </source>
</evidence>
<comment type="caution">
    <text evidence="2">The sequence shown here is derived from an EMBL/GenBank/DDBJ whole genome shotgun (WGS) entry which is preliminary data.</text>
</comment>
<dbReference type="AlphaFoldDB" id="A0A134AJT5"/>
<dbReference type="OrthoDB" id="9816277at2"/>
<protein>
    <submittedName>
        <fullName evidence="2">Putative toxin-antitoxin system, toxin component</fullName>
    </submittedName>
</protein>
<dbReference type="InterPro" id="IPR010359">
    <property type="entry name" value="IrrE_HExxH"/>
</dbReference>
<keyword evidence="3" id="KW-1185">Reference proteome</keyword>
<dbReference type="RefSeq" id="WP_060917695.1">
    <property type="nucleotide sequence ID" value="NZ_CAUTBH010000004.1"/>
</dbReference>
<proteinExistence type="predicted"/>
<gene>
    <name evidence="2" type="ORF">HMPREF3180_00860</name>
</gene>
<evidence type="ECO:0000313" key="3">
    <source>
        <dbReference type="Proteomes" id="UP000070483"/>
    </source>
</evidence>
<evidence type="ECO:0000259" key="1">
    <source>
        <dbReference type="Pfam" id="PF06114"/>
    </source>
</evidence>